<comment type="caution">
    <text evidence="1">The sequence shown here is derived from an EMBL/GenBank/DDBJ whole genome shotgun (WGS) entry which is preliminary data.</text>
</comment>
<gene>
    <name evidence="1" type="ORF">ACEZ3G_10260</name>
</gene>
<accession>A0ACC7LJW1</accession>
<organism evidence="1 2">
    <name type="scientific">Meishania litoralis</name>
    <dbReference type="NCBI Taxonomy" id="3434685"/>
    <lineage>
        <taxon>Bacteria</taxon>
        <taxon>Pseudomonadati</taxon>
        <taxon>Bacteroidota</taxon>
        <taxon>Flavobacteriia</taxon>
        <taxon>Flavobacteriales</taxon>
        <taxon>Flavobacteriaceae</taxon>
        <taxon>Meishania</taxon>
    </lineage>
</organism>
<dbReference type="Proteomes" id="UP001595191">
    <property type="component" value="Unassembled WGS sequence"/>
</dbReference>
<evidence type="ECO:0000313" key="2">
    <source>
        <dbReference type="Proteomes" id="UP001595191"/>
    </source>
</evidence>
<evidence type="ECO:0000313" key="1">
    <source>
        <dbReference type="EMBL" id="MFH6603859.1"/>
    </source>
</evidence>
<proteinExistence type="predicted"/>
<name>A0ACC7LJW1_9FLAO</name>
<sequence>MTVIGYSGTPLVKKLGIKAGFYVIFSNEPSHYQKLLVGCPEVCPILEEKPETADFIHLFCVEMTQFYEDSFRLKPLLKKDGMLWVSWPKGSSKIKTDLSRDGIRNFLLKNGLVDVKVCAIDNDWSGLKFVYRVKDRK</sequence>
<keyword evidence="2" id="KW-1185">Reference proteome</keyword>
<protein>
    <submittedName>
        <fullName evidence="1">DUF3052 domain-containing protein</fullName>
    </submittedName>
</protein>
<reference evidence="1" key="1">
    <citation type="submission" date="2024-09" db="EMBL/GenBank/DDBJ databases">
        <authorList>
            <person name="Liu J."/>
        </authorList>
    </citation>
    <scope>NUCLEOTIDE SEQUENCE</scope>
    <source>
        <strain evidence="1">NBU2967</strain>
    </source>
</reference>
<dbReference type="EMBL" id="JBHFPV010000002">
    <property type="protein sequence ID" value="MFH6603859.1"/>
    <property type="molecule type" value="Genomic_DNA"/>
</dbReference>